<dbReference type="GO" id="GO:0009279">
    <property type="term" value="C:cell outer membrane"/>
    <property type="evidence" value="ECO:0007669"/>
    <property type="project" value="UniProtKB-SubCell"/>
</dbReference>
<evidence type="ECO:0000256" key="2">
    <source>
        <dbReference type="ARBA" id="ARBA00022448"/>
    </source>
</evidence>
<dbReference type="Pfam" id="PF07715">
    <property type="entry name" value="Plug"/>
    <property type="match status" value="1"/>
</dbReference>
<feature type="domain" description="TonB-dependent receptor-like beta-barrel" evidence="12">
    <location>
        <begin position="237"/>
        <end position="648"/>
    </location>
</feature>
<dbReference type="PANTHER" id="PTHR30069:SF29">
    <property type="entry name" value="HEMOGLOBIN AND HEMOGLOBIN-HAPTOGLOBIN-BINDING PROTEIN 1-RELATED"/>
    <property type="match status" value="1"/>
</dbReference>
<dbReference type="InterPro" id="IPR036942">
    <property type="entry name" value="Beta-barrel_TonB_sf"/>
</dbReference>
<evidence type="ECO:0000256" key="7">
    <source>
        <dbReference type="ARBA" id="ARBA00023136"/>
    </source>
</evidence>
<dbReference type="PANTHER" id="PTHR30069">
    <property type="entry name" value="TONB-DEPENDENT OUTER MEMBRANE RECEPTOR"/>
    <property type="match status" value="1"/>
</dbReference>
<keyword evidence="5" id="KW-0732">Signal</keyword>
<gene>
    <name evidence="14" type="ORF">SAMN06297144_0069</name>
</gene>
<dbReference type="InterPro" id="IPR012910">
    <property type="entry name" value="Plug_dom"/>
</dbReference>
<dbReference type="InterPro" id="IPR000531">
    <property type="entry name" value="Beta-barrel_TonB"/>
</dbReference>
<dbReference type="AlphaFoldDB" id="A0A285Q9L4"/>
<name>A0A285Q9L4_9SPHN</name>
<dbReference type="Gene3D" id="2.40.170.20">
    <property type="entry name" value="TonB-dependent receptor, beta-barrel domain"/>
    <property type="match status" value="1"/>
</dbReference>
<evidence type="ECO:0000256" key="8">
    <source>
        <dbReference type="ARBA" id="ARBA00023170"/>
    </source>
</evidence>
<dbReference type="Proteomes" id="UP000219494">
    <property type="component" value="Unassembled WGS sequence"/>
</dbReference>
<dbReference type="PROSITE" id="PS52016">
    <property type="entry name" value="TONB_DEPENDENT_REC_3"/>
    <property type="match status" value="1"/>
</dbReference>
<dbReference type="OrthoDB" id="7374174at2"/>
<keyword evidence="2 10" id="KW-0813">Transport</keyword>
<evidence type="ECO:0000256" key="1">
    <source>
        <dbReference type="ARBA" id="ARBA00004571"/>
    </source>
</evidence>
<evidence type="ECO:0000256" key="6">
    <source>
        <dbReference type="ARBA" id="ARBA00023077"/>
    </source>
</evidence>
<keyword evidence="15" id="KW-1185">Reference proteome</keyword>
<evidence type="ECO:0000256" key="9">
    <source>
        <dbReference type="ARBA" id="ARBA00023237"/>
    </source>
</evidence>
<evidence type="ECO:0000256" key="10">
    <source>
        <dbReference type="PROSITE-ProRule" id="PRU01360"/>
    </source>
</evidence>
<reference evidence="14 15" key="1">
    <citation type="submission" date="2017-07" db="EMBL/GenBank/DDBJ databases">
        <authorList>
            <person name="Sun Z.S."/>
            <person name="Albrecht U."/>
            <person name="Echele G."/>
            <person name="Lee C.C."/>
        </authorList>
    </citation>
    <scope>NUCLEOTIDE SEQUENCE [LARGE SCALE GENOMIC DNA]</scope>
    <source>
        <strain evidence="14 15">CGMCC 1.12672</strain>
    </source>
</reference>
<organism evidence="14 15">
    <name type="scientific">Sphingomonas guangdongensis</name>
    <dbReference type="NCBI Taxonomy" id="1141890"/>
    <lineage>
        <taxon>Bacteria</taxon>
        <taxon>Pseudomonadati</taxon>
        <taxon>Pseudomonadota</taxon>
        <taxon>Alphaproteobacteria</taxon>
        <taxon>Sphingomonadales</taxon>
        <taxon>Sphingomonadaceae</taxon>
        <taxon>Sphingomonas</taxon>
    </lineage>
</organism>
<evidence type="ECO:0000259" key="12">
    <source>
        <dbReference type="Pfam" id="PF00593"/>
    </source>
</evidence>
<evidence type="ECO:0000313" key="15">
    <source>
        <dbReference type="Proteomes" id="UP000219494"/>
    </source>
</evidence>
<evidence type="ECO:0000256" key="3">
    <source>
        <dbReference type="ARBA" id="ARBA00022452"/>
    </source>
</evidence>
<feature type="domain" description="TonB-dependent receptor plug" evidence="13">
    <location>
        <begin position="34"/>
        <end position="145"/>
    </location>
</feature>
<dbReference type="EMBL" id="OBMI01000001">
    <property type="protein sequence ID" value="SOB78563.1"/>
    <property type="molecule type" value="Genomic_DNA"/>
</dbReference>
<dbReference type="RefSeq" id="WP_097063238.1">
    <property type="nucleotide sequence ID" value="NZ_OBMI01000001.1"/>
</dbReference>
<evidence type="ECO:0000313" key="14">
    <source>
        <dbReference type="EMBL" id="SOB78563.1"/>
    </source>
</evidence>
<protein>
    <submittedName>
        <fullName evidence="14">Outer membrane cobalamin receptor protein</fullName>
    </submittedName>
</protein>
<comment type="subcellular location">
    <subcellularLocation>
        <location evidence="1 10">Cell outer membrane</location>
        <topology evidence="1 10">Multi-pass membrane protein</topology>
    </subcellularLocation>
</comment>
<dbReference type="GO" id="GO:0044718">
    <property type="term" value="P:siderophore transmembrane transport"/>
    <property type="evidence" value="ECO:0007669"/>
    <property type="project" value="TreeGrafter"/>
</dbReference>
<dbReference type="GO" id="GO:0015344">
    <property type="term" value="F:siderophore uptake transmembrane transporter activity"/>
    <property type="evidence" value="ECO:0007669"/>
    <property type="project" value="TreeGrafter"/>
</dbReference>
<evidence type="ECO:0000256" key="4">
    <source>
        <dbReference type="ARBA" id="ARBA00022692"/>
    </source>
</evidence>
<evidence type="ECO:0000256" key="5">
    <source>
        <dbReference type="ARBA" id="ARBA00022729"/>
    </source>
</evidence>
<dbReference type="Pfam" id="PF00593">
    <property type="entry name" value="TonB_dep_Rec_b-barrel"/>
    <property type="match status" value="1"/>
</dbReference>
<keyword evidence="3 10" id="KW-1134">Transmembrane beta strand</keyword>
<keyword evidence="6 11" id="KW-0798">TonB box</keyword>
<keyword evidence="7 10" id="KW-0472">Membrane</keyword>
<keyword evidence="9 10" id="KW-0998">Cell outer membrane</keyword>
<dbReference type="InterPro" id="IPR039426">
    <property type="entry name" value="TonB-dep_rcpt-like"/>
</dbReference>
<proteinExistence type="inferred from homology"/>
<dbReference type="SUPFAM" id="SSF56935">
    <property type="entry name" value="Porins"/>
    <property type="match status" value="1"/>
</dbReference>
<evidence type="ECO:0000259" key="13">
    <source>
        <dbReference type="Pfam" id="PF07715"/>
    </source>
</evidence>
<dbReference type="InterPro" id="IPR037066">
    <property type="entry name" value="Plug_dom_sf"/>
</dbReference>
<evidence type="ECO:0000256" key="11">
    <source>
        <dbReference type="RuleBase" id="RU003357"/>
    </source>
</evidence>
<dbReference type="Gene3D" id="2.170.130.10">
    <property type="entry name" value="TonB-dependent receptor, plug domain"/>
    <property type="match status" value="1"/>
</dbReference>
<accession>A0A285Q9L4</accession>
<keyword evidence="8 14" id="KW-0675">Receptor</keyword>
<comment type="similarity">
    <text evidence="10 11">Belongs to the TonB-dependent receptor family.</text>
</comment>
<keyword evidence="4 10" id="KW-0812">Transmembrane</keyword>
<sequence length="679" mass="69976">MRPLLLTAALVASPAAAQEEIVVTGRGLDERPGDIAVDVITIDRARIAENAANRLENVLADVAGLQQFRRSDSRSANPTSQGISLRGIGGNASSRALLVLDGVPQTDPFGGWVPFPAYATDRLGQIRVTRGGGSGYFGPGALAGTVELESAGPADLAPLLGRVAYGSRDAVDASASATLRASGGFATLSGAYARGDGFVPTIAAQRGAADRPAPYESASAAVRGVLSLGGATELQANVSGFTDSRARGTPFSAIRSEGADASVRLVGRGRWGWSALAYLQTRGFASQFASVAANRATATQTLDQYNTPATGVGARVEVVPPLGAGVDLRLGADVRAVSGRTQELFTYVGGLPTRRREAGGESRTTGLFADGSVAAGALTLTLGGRIDAWRITDGALTEYALAGGAPLTDQRAADRSGTEATGRAGAAYRIGDVAVLRAAAYRGWRLPTLNELYRPFRVGTDATAANSALAPERLTGVDAGVTLTPTARLSLTASVFWNRLAGAIANVTAGSGPGTFPGVGFVAAGGAYRVRQNLDAIRSTGVEVDATWRAGPVHARASWSHVDPRVEASGAAVALDGLRPAQTPLDQLSGTLGWRRGGWGASATVRHVARQYEDDQNLRPLAPATTLDGVLAVPLGRGVGLEARAENLLDERVEAGVSNSGVIERATPRTLWVGLRYGL</sequence>